<proteinExistence type="predicted"/>
<dbReference type="SUPFAM" id="SSF56112">
    <property type="entry name" value="Protein kinase-like (PK-like)"/>
    <property type="match status" value="1"/>
</dbReference>
<organism evidence="2 3">
    <name type="scientific">Tritrichomonas foetus</name>
    <dbReference type="NCBI Taxonomy" id="1144522"/>
    <lineage>
        <taxon>Eukaryota</taxon>
        <taxon>Metamonada</taxon>
        <taxon>Parabasalia</taxon>
        <taxon>Tritrichomonadida</taxon>
        <taxon>Tritrichomonadidae</taxon>
        <taxon>Tritrichomonas</taxon>
    </lineage>
</organism>
<comment type="caution">
    <text evidence="2">The sequence shown here is derived from an EMBL/GenBank/DDBJ whole genome shotgun (WGS) entry which is preliminary data.</text>
</comment>
<dbReference type="Pfam" id="PF00069">
    <property type="entry name" value="Pkinase"/>
    <property type="match status" value="1"/>
</dbReference>
<sequence>MQKEFSSNSPKKILQNRTLYDSPHTKITKMTHSDGQIEMRIDRKKYDIKTIQKYQFHKTLQYPGILPIHEIIPNKESLEIITCFPVNGLLSSYFVGVAQPQNSKVIHLSPTQKSIIMYGLAKTLNYLHSHNIVFCDLSPDHIYLDEKFHPLLSDFEHYKINSTEFECDILNYSFIYIGLNEPFEFKMQTSEKCVNLDEIVSHIKNGGRPVIKNVPTQQNIAVNMMWNSEAKSRLTIKQILLLFDNGTLIYEGTDMKVFIEHKNYFDSFDETEKVNSNIVLNHQNNKSFSLTPHNDAMKNNAKAENSHLQKFTSSNYSTYSRLHHSDSYSDTYSDDSINEEIDFGFHLEDDEELMNELAKKRL</sequence>
<dbReference type="GO" id="GO:0005524">
    <property type="term" value="F:ATP binding"/>
    <property type="evidence" value="ECO:0007669"/>
    <property type="project" value="InterPro"/>
</dbReference>
<keyword evidence="3" id="KW-1185">Reference proteome</keyword>
<evidence type="ECO:0000313" key="2">
    <source>
        <dbReference type="EMBL" id="OHS99644.1"/>
    </source>
</evidence>
<evidence type="ECO:0000259" key="1">
    <source>
        <dbReference type="PROSITE" id="PS50011"/>
    </source>
</evidence>
<dbReference type="GeneID" id="94828884"/>
<feature type="domain" description="Protein kinase" evidence="1">
    <location>
        <begin position="1"/>
        <end position="362"/>
    </location>
</feature>
<gene>
    <name evidence="2" type="ORF">TRFO_08259</name>
</gene>
<dbReference type="VEuPathDB" id="TrichDB:TRFO_08259"/>
<dbReference type="GO" id="GO:0004672">
    <property type="term" value="F:protein kinase activity"/>
    <property type="evidence" value="ECO:0007669"/>
    <property type="project" value="InterPro"/>
</dbReference>
<dbReference type="InterPro" id="IPR011009">
    <property type="entry name" value="Kinase-like_dom_sf"/>
</dbReference>
<dbReference type="Gene3D" id="1.10.510.10">
    <property type="entry name" value="Transferase(Phosphotransferase) domain 1"/>
    <property type="match status" value="1"/>
</dbReference>
<evidence type="ECO:0000313" key="3">
    <source>
        <dbReference type="Proteomes" id="UP000179807"/>
    </source>
</evidence>
<dbReference type="InterPro" id="IPR000719">
    <property type="entry name" value="Prot_kinase_dom"/>
</dbReference>
<dbReference type="Proteomes" id="UP000179807">
    <property type="component" value="Unassembled WGS sequence"/>
</dbReference>
<dbReference type="AlphaFoldDB" id="A0A1J4JQW4"/>
<accession>A0A1J4JQW4</accession>
<protein>
    <recommendedName>
        <fullName evidence="1">Protein kinase domain-containing protein</fullName>
    </recommendedName>
</protein>
<dbReference type="RefSeq" id="XP_068352781.1">
    <property type="nucleotide sequence ID" value="XM_068494180.1"/>
</dbReference>
<dbReference type="PROSITE" id="PS50011">
    <property type="entry name" value="PROTEIN_KINASE_DOM"/>
    <property type="match status" value="1"/>
</dbReference>
<dbReference type="EMBL" id="MLAK01000993">
    <property type="protein sequence ID" value="OHS99644.1"/>
    <property type="molecule type" value="Genomic_DNA"/>
</dbReference>
<reference evidence="2" key="1">
    <citation type="submission" date="2016-10" db="EMBL/GenBank/DDBJ databases">
        <authorList>
            <person name="Benchimol M."/>
            <person name="Almeida L.G."/>
            <person name="Vasconcelos A.T."/>
            <person name="Perreira-Neves A."/>
            <person name="Rosa I.A."/>
            <person name="Tasca T."/>
            <person name="Bogo M.R."/>
            <person name="de Souza W."/>
        </authorList>
    </citation>
    <scope>NUCLEOTIDE SEQUENCE [LARGE SCALE GENOMIC DNA]</scope>
    <source>
        <strain evidence="2">K</strain>
    </source>
</reference>
<name>A0A1J4JQW4_9EUKA</name>